<keyword evidence="8" id="KW-1185">Reference proteome</keyword>
<accession>A0A8J6J5A8</accession>
<evidence type="ECO:0000313" key="8">
    <source>
        <dbReference type="Proteomes" id="UP000602260"/>
    </source>
</evidence>
<organism evidence="7 8">
    <name type="scientific">Flintibacter faecis</name>
    <dbReference type="NCBI Taxonomy" id="2763047"/>
    <lineage>
        <taxon>Bacteria</taxon>
        <taxon>Bacillati</taxon>
        <taxon>Bacillota</taxon>
        <taxon>Clostridia</taxon>
        <taxon>Eubacteriales</taxon>
        <taxon>Flintibacter</taxon>
    </lineage>
</organism>
<evidence type="ECO:0000256" key="3">
    <source>
        <dbReference type="ARBA" id="ARBA00023143"/>
    </source>
</evidence>
<feature type="domain" description="Flagellin C-terminal" evidence="6">
    <location>
        <begin position="325"/>
        <end position="410"/>
    </location>
</feature>
<protein>
    <recommendedName>
        <fullName evidence="2 4">Flagellin</fullName>
    </recommendedName>
</protein>
<evidence type="ECO:0000256" key="2">
    <source>
        <dbReference type="ARBA" id="ARBA00020110"/>
    </source>
</evidence>
<dbReference type="Pfam" id="PF00669">
    <property type="entry name" value="Flagellin_N"/>
    <property type="match status" value="1"/>
</dbReference>
<dbReference type="RefSeq" id="WP_186879123.1">
    <property type="nucleotide sequence ID" value="NZ_JACOPN010000008.1"/>
</dbReference>
<keyword evidence="4" id="KW-0964">Secreted</keyword>
<comment type="subcellular location">
    <subcellularLocation>
        <location evidence="4">Secreted</location>
    </subcellularLocation>
    <subcellularLocation>
        <location evidence="4">Bacterial flagellum</location>
    </subcellularLocation>
</comment>
<keyword evidence="7" id="KW-0282">Flagellum</keyword>
<comment type="caution">
    <text evidence="7">The sequence shown here is derived from an EMBL/GenBank/DDBJ whole genome shotgun (WGS) entry which is preliminary data.</text>
</comment>
<dbReference type="PANTHER" id="PTHR42792:SF2">
    <property type="entry name" value="FLAGELLIN"/>
    <property type="match status" value="1"/>
</dbReference>
<comment type="function">
    <text evidence="4">Flagellin is the subunit protein which polymerizes to form the filaments of bacterial flagella.</text>
</comment>
<keyword evidence="7" id="KW-0969">Cilium</keyword>
<dbReference type="InterPro" id="IPR001029">
    <property type="entry name" value="Flagellin_N"/>
</dbReference>
<proteinExistence type="inferred from homology"/>
<dbReference type="InterPro" id="IPR042187">
    <property type="entry name" value="Flagellin_C_sub2"/>
</dbReference>
<dbReference type="Gene3D" id="3.30.70.2120">
    <property type="match status" value="1"/>
</dbReference>
<evidence type="ECO:0000256" key="1">
    <source>
        <dbReference type="ARBA" id="ARBA00005709"/>
    </source>
</evidence>
<evidence type="ECO:0000256" key="4">
    <source>
        <dbReference type="RuleBase" id="RU362073"/>
    </source>
</evidence>
<dbReference type="GO" id="GO:0005198">
    <property type="term" value="F:structural molecule activity"/>
    <property type="evidence" value="ECO:0007669"/>
    <property type="project" value="UniProtKB-UniRule"/>
</dbReference>
<keyword evidence="3 4" id="KW-0975">Bacterial flagellum</keyword>
<dbReference type="Gene3D" id="1.20.1330.10">
    <property type="entry name" value="f41 fragment of flagellin, N-terminal domain"/>
    <property type="match status" value="1"/>
</dbReference>
<dbReference type="Pfam" id="PF00700">
    <property type="entry name" value="Flagellin_C"/>
    <property type="match status" value="1"/>
</dbReference>
<dbReference type="InterPro" id="IPR001492">
    <property type="entry name" value="Flagellin"/>
</dbReference>
<dbReference type="InterPro" id="IPR046358">
    <property type="entry name" value="Flagellin_C"/>
</dbReference>
<name>A0A8J6J5A8_9FIRM</name>
<reference evidence="7" key="1">
    <citation type="submission" date="2020-08" db="EMBL/GenBank/DDBJ databases">
        <title>Genome public.</title>
        <authorList>
            <person name="Liu C."/>
            <person name="Sun Q."/>
        </authorList>
    </citation>
    <scope>NUCLEOTIDE SEQUENCE</scope>
    <source>
        <strain evidence="7">BX5</strain>
    </source>
</reference>
<dbReference type="Proteomes" id="UP000602260">
    <property type="component" value="Unassembled WGS sequence"/>
</dbReference>
<evidence type="ECO:0000259" key="5">
    <source>
        <dbReference type="Pfam" id="PF00669"/>
    </source>
</evidence>
<comment type="similarity">
    <text evidence="1 4">Belongs to the bacterial flagellin family.</text>
</comment>
<gene>
    <name evidence="7" type="ORF">H8S55_11840</name>
</gene>
<dbReference type="PRINTS" id="PR00207">
    <property type="entry name" value="FLAGELLIN"/>
</dbReference>
<keyword evidence="7" id="KW-0966">Cell projection</keyword>
<dbReference type="AlphaFoldDB" id="A0A8J6J5A8"/>
<dbReference type="EMBL" id="JACOPN010000008">
    <property type="protein sequence ID" value="MBC5717999.1"/>
    <property type="molecule type" value="Genomic_DNA"/>
</dbReference>
<dbReference type="GO" id="GO:0009288">
    <property type="term" value="C:bacterial-type flagellum"/>
    <property type="evidence" value="ECO:0007669"/>
    <property type="project" value="UniProtKB-SubCell"/>
</dbReference>
<dbReference type="PANTHER" id="PTHR42792">
    <property type="entry name" value="FLAGELLIN"/>
    <property type="match status" value="1"/>
</dbReference>
<dbReference type="GO" id="GO:0005576">
    <property type="term" value="C:extracellular region"/>
    <property type="evidence" value="ECO:0007669"/>
    <property type="project" value="UniProtKB-SubCell"/>
</dbReference>
<evidence type="ECO:0000313" key="7">
    <source>
        <dbReference type="EMBL" id="MBC5717999.1"/>
    </source>
</evidence>
<dbReference type="Gene3D" id="6.10.10.10">
    <property type="entry name" value="Flagellar export chaperone, C-terminal domain"/>
    <property type="match status" value="1"/>
</dbReference>
<feature type="domain" description="Flagellin N-terminal" evidence="5">
    <location>
        <begin position="3"/>
        <end position="140"/>
    </location>
</feature>
<dbReference type="SUPFAM" id="SSF64518">
    <property type="entry name" value="Phase 1 flagellin"/>
    <property type="match status" value="1"/>
</dbReference>
<evidence type="ECO:0000259" key="6">
    <source>
        <dbReference type="Pfam" id="PF00700"/>
    </source>
</evidence>
<sequence>MRIQHNIMAMNAYRNYNNNTSALSKNLEKLSSGYKINRAGDDAAGLAISEKMRAQITGLKAASKNVKDGVSLVKTAEGALQEVHDMLNRMDYLATQSANGTYDNEVDRLNLQKEVNSLRSEIDRIADSSNFNGKKLLDGSMDGLKTTNFKAAADTNGNKAAIDLSIAHDKQISVGGAKVDLTVKFGAVGADAASATLKANGELEIKLQQNKTYTAADIQDLIAHANIDAVKDKLSADESADLNQVLADVKVSGKDTTTSATDTAVNDATGTVDQNRKTGEKLTLQIGDTADRFNKMKVNVGDMHAKALGIDTLTIADQEGAAKAIQSIKDAINTVSSTRGDLGAIQNRLEHTQNNLSVMTENIQDAESTIRDTDVADEMMAYTKNNILVQSAQAMLAQANQVPQGVLQLLQ</sequence>